<feature type="domain" description="C2H2-type" evidence="13">
    <location>
        <begin position="227"/>
        <end position="254"/>
    </location>
</feature>
<dbReference type="Pfam" id="PF00096">
    <property type="entry name" value="zf-C2H2"/>
    <property type="match status" value="6"/>
</dbReference>
<keyword evidence="15" id="KW-1185">Reference proteome</keyword>
<reference evidence="14" key="1">
    <citation type="submission" date="2022-01" db="UniProtKB">
        <authorList>
            <consortium name="EnsemblMetazoa"/>
        </authorList>
    </citation>
    <scope>IDENTIFICATION</scope>
</reference>
<dbReference type="SUPFAM" id="SSF57667">
    <property type="entry name" value="beta-beta-alpha zinc fingers"/>
    <property type="match status" value="5"/>
</dbReference>
<evidence type="ECO:0000256" key="7">
    <source>
        <dbReference type="ARBA" id="ARBA00023015"/>
    </source>
</evidence>
<dbReference type="InterPro" id="IPR036236">
    <property type="entry name" value="Znf_C2H2_sf"/>
</dbReference>
<dbReference type="RefSeq" id="XP_014243717.1">
    <property type="nucleotide sequence ID" value="XM_014388231.2"/>
</dbReference>
<evidence type="ECO:0000256" key="10">
    <source>
        <dbReference type="ARBA" id="ARBA00023242"/>
    </source>
</evidence>
<dbReference type="GO" id="GO:0005654">
    <property type="term" value="C:nucleoplasm"/>
    <property type="evidence" value="ECO:0007669"/>
    <property type="project" value="TreeGrafter"/>
</dbReference>
<evidence type="ECO:0000256" key="9">
    <source>
        <dbReference type="ARBA" id="ARBA00023163"/>
    </source>
</evidence>
<evidence type="ECO:0000256" key="12">
    <source>
        <dbReference type="SAM" id="MobiDB-lite"/>
    </source>
</evidence>
<protein>
    <recommendedName>
        <fullName evidence="13">C2H2-type domain-containing protein</fullName>
    </recommendedName>
</protein>
<keyword evidence="5 11" id="KW-0863">Zinc-finger</keyword>
<dbReference type="OMA" id="SHTHENH"/>
<evidence type="ECO:0000256" key="4">
    <source>
        <dbReference type="ARBA" id="ARBA00022737"/>
    </source>
</evidence>
<keyword evidence="4" id="KW-0677">Repeat</keyword>
<dbReference type="KEGG" id="clec:106663412"/>
<feature type="region of interest" description="Disordered" evidence="12">
    <location>
        <begin position="391"/>
        <end position="413"/>
    </location>
</feature>
<dbReference type="FunFam" id="3.30.160.60:FF:000912">
    <property type="entry name" value="Zinc finger protein 660"/>
    <property type="match status" value="1"/>
</dbReference>
<feature type="domain" description="C2H2-type" evidence="13">
    <location>
        <begin position="339"/>
        <end position="366"/>
    </location>
</feature>
<proteinExistence type="inferred from homology"/>
<dbReference type="FunFam" id="3.30.160.60:FF:003288">
    <property type="entry name" value="Uncharacterized protein"/>
    <property type="match status" value="1"/>
</dbReference>
<evidence type="ECO:0000256" key="2">
    <source>
        <dbReference type="ARBA" id="ARBA00006991"/>
    </source>
</evidence>
<evidence type="ECO:0000259" key="13">
    <source>
        <dbReference type="PROSITE" id="PS50157"/>
    </source>
</evidence>
<evidence type="ECO:0000256" key="5">
    <source>
        <dbReference type="ARBA" id="ARBA00022771"/>
    </source>
</evidence>
<dbReference type="FunFam" id="3.30.160.60:FF:000446">
    <property type="entry name" value="Zinc finger protein"/>
    <property type="match status" value="1"/>
</dbReference>
<keyword evidence="8" id="KW-0238">DNA-binding</keyword>
<dbReference type="AlphaFoldDB" id="A0A8I6RGZ5"/>
<name>A0A8I6RGZ5_CIMLE</name>
<keyword evidence="10" id="KW-0539">Nucleus</keyword>
<dbReference type="GO" id="GO:0000978">
    <property type="term" value="F:RNA polymerase II cis-regulatory region sequence-specific DNA binding"/>
    <property type="evidence" value="ECO:0007669"/>
    <property type="project" value="TreeGrafter"/>
</dbReference>
<evidence type="ECO:0000256" key="8">
    <source>
        <dbReference type="ARBA" id="ARBA00023125"/>
    </source>
</evidence>
<evidence type="ECO:0000256" key="11">
    <source>
        <dbReference type="PROSITE-ProRule" id="PRU00042"/>
    </source>
</evidence>
<feature type="domain" description="C2H2-type" evidence="13">
    <location>
        <begin position="283"/>
        <end position="310"/>
    </location>
</feature>
<dbReference type="GO" id="GO:0008270">
    <property type="term" value="F:zinc ion binding"/>
    <property type="evidence" value="ECO:0007669"/>
    <property type="project" value="UniProtKB-KW"/>
</dbReference>
<dbReference type="PANTHER" id="PTHR24399">
    <property type="entry name" value="ZINC FINGER AND BTB DOMAIN-CONTAINING"/>
    <property type="match status" value="1"/>
</dbReference>
<dbReference type="InterPro" id="IPR013087">
    <property type="entry name" value="Znf_C2H2_type"/>
</dbReference>
<dbReference type="Proteomes" id="UP000494040">
    <property type="component" value="Unassembled WGS sequence"/>
</dbReference>
<dbReference type="GeneID" id="106663412"/>
<evidence type="ECO:0000313" key="15">
    <source>
        <dbReference type="Proteomes" id="UP000494040"/>
    </source>
</evidence>
<dbReference type="FunFam" id="3.30.160.60:FF:000325">
    <property type="entry name" value="ZFP90 zinc finger protein"/>
    <property type="match status" value="1"/>
</dbReference>
<comment type="subcellular location">
    <subcellularLocation>
        <location evidence="1">Nucleus</location>
    </subcellularLocation>
</comment>
<evidence type="ECO:0000256" key="3">
    <source>
        <dbReference type="ARBA" id="ARBA00022723"/>
    </source>
</evidence>
<dbReference type="FunFam" id="3.30.160.60:FF:000016">
    <property type="entry name" value="zinc finger protein 37 homolog"/>
    <property type="match status" value="1"/>
</dbReference>
<dbReference type="SMART" id="SM00355">
    <property type="entry name" value="ZnF_C2H2"/>
    <property type="match status" value="10"/>
</dbReference>
<feature type="domain" description="C2H2-type" evidence="13">
    <location>
        <begin position="255"/>
        <end position="282"/>
    </location>
</feature>
<feature type="domain" description="C2H2-type" evidence="13">
    <location>
        <begin position="195"/>
        <end position="222"/>
    </location>
</feature>
<keyword evidence="3" id="KW-0479">Metal-binding</keyword>
<evidence type="ECO:0000256" key="1">
    <source>
        <dbReference type="ARBA" id="ARBA00004123"/>
    </source>
</evidence>
<feature type="domain" description="C2H2-type" evidence="13">
    <location>
        <begin position="367"/>
        <end position="394"/>
    </location>
</feature>
<dbReference type="PROSITE" id="PS00028">
    <property type="entry name" value="ZINC_FINGER_C2H2_1"/>
    <property type="match status" value="9"/>
</dbReference>
<dbReference type="PANTHER" id="PTHR24399:SF70">
    <property type="entry name" value="C2H2-TYPE DOMAIN-CONTAINING PROTEIN"/>
    <property type="match status" value="1"/>
</dbReference>
<feature type="domain" description="C2H2-type" evidence="13">
    <location>
        <begin position="311"/>
        <end position="338"/>
    </location>
</feature>
<keyword evidence="9" id="KW-0804">Transcription</keyword>
<organism evidence="14 15">
    <name type="scientific">Cimex lectularius</name>
    <name type="common">Bed bug</name>
    <name type="synonym">Acanthia lectularia</name>
    <dbReference type="NCBI Taxonomy" id="79782"/>
    <lineage>
        <taxon>Eukaryota</taxon>
        <taxon>Metazoa</taxon>
        <taxon>Ecdysozoa</taxon>
        <taxon>Arthropoda</taxon>
        <taxon>Hexapoda</taxon>
        <taxon>Insecta</taxon>
        <taxon>Pterygota</taxon>
        <taxon>Neoptera</taxon>
        <taxon>Paraneoptera</taxon>
        <taxon>Hemiptera</taxon>
        <taxon>Heteroptera</taxon>
        <taxon>Panheteroptera</taxon>
        <taxon>Cimicomorpha</taxon>
        <taxon>Cimicidae</taxon>
        <taxon>Cimex</taxon>
    </lineage>
</organism>
<dbReference type="OrthoDB" id="9439903at2759"/>
<feature type="domain" description="C2H2-type" evidence="13">
    <location>
        <begin position="113"/>
        <end position="141"/>
    </location>
</feature>
<evidence type="ECO:0000313" key="14">
    <source>
        <dbReference type="EnsemblMetazoa" id="XP_014243717.1"/>
    </source>
</evidence>
<dbReference type="GO" id="GO:0001227">
    <property type="term" value="F:DNA-binding transcription repressor activity, RNA polymerase II-specific"/>
    <property type="evidence" value="ECO:0007669"/>
    <property type="project" value="TreeGrafter"/>
</dbReference>
<dbReference type="PROSITE" id="PS50157">
    <property type="entry name" value="ZINC_FINGER_C2H2_2"/>
    <property type="match status" value="8"/>
</dbReference>
<keyword evidence="6" id="KW-0862">Zinc</keyword>
<sequence>MMEVEESTANAYENFINLETRSDLVEPQLEESLKINNLNFDTLNWHKEQDISASQAKLSDLKFLDSRTNKLYNGSRREPEVLTDLNCRDGLPLVRKDIEISKNVDQENPDAPFKCASCNKVFTSKISIRLHMLKRHRVKNLYTCELCGIRLDTSPELCNHINSEHKSIDDRYYCRKCDYNTTNYAEISSHTHENHTCKDCGRSFKTVDKFENHKLSHSKEKKLEKNFTCDTCGKRFAFGCLLRDHINLHTGAKPYLCQICGRSFSQKASLKQHTRTHNAIRPHKCTECDQGFYGKGDLKKHLRKHTGERPYVCEMCGEGFSQSSHLGFHKRTHTGERPYPCDVCGRGFTKKGDVIRHKRIHTGELPYFCLVCGKAFRQNTQCANHIKNHHPHSQVSVAPNPNPIIPPSTFQPS</sequence>
<accession>A0A8I6RGZ5</accession>
<evidence type="ECO:0000256" key="6">
    <source>
        <dbReference type="ARBA" id="ARBA00022833"/>
    </source>
</evidence>
<comment type="similarity">
    <text evidence="2">Belongs to the krueppel C2H2-type zinc-finger protein family.</text>
</comment>
<dbReference type="EnsemblMetazoa" id="XM_014388231.2">
    <property type="protein sequence ID" value="XP_014243717.1"/>
    <property type="gene ID" value="LOC106663412"/>
</dbReference>
<keyword evidence="7" id="KW-0805">Transcription regulation</keyword>
<dbReference type="Gene3D" id="3.30.160.60">
    <property type="entry name" value="Classic Zinc Finger"/>
    <property type="match status" value="7"/>
</dbReference>